<reference evidence="5 6" key="1">
    <citation type="submission" date="2024-02" db="EMBL/GenBank/DDBJ databases">
        <title>Lysinimicrobium sediminis NBRC 112286.</title>
        <authorList>
            <person name="Ichikawa N."/>
            <person name="Katano-Makiyama Y."/>
            <person name="Hidaka K."/>
        </authorList>
    </citation>
    <scope>NUCLEOTIDE SEQUENCE [LARGE SCALE GENOMIC DNA]</scope>
    <source>
        <strain evidence="5 6">NBRC 112286</strain>
    </source>
</reference>
<protein>
    <submittedName>
        <fullName evidence="5">HTH-type transcriptional repressor CytR</fullName>
    </submittedName>
</protein>
<evidence type="ECO:0000313" key="6">
    <source>
        <dbReference type="Proteomes" id="UP001426770"/>
    </source>
</evidence>
<dbReference type="SUPFAM" id="SSF53822">
    <property type="entry name" value="Periplasmic binding protein-like I"/>
    <property type="match status" value="1"/>
</dbReference>
<dbReference type="Pfam" id="PF00356">
    <property type="entry name" value="LacI"/>
    <property type="match status" value="1"/>
</dbReference>
<accession>A0ABP9WGF7</accession>
<dbReference type="SUPFAM" id="SSF47413">
    <property type="entry name" value="lambda repressor-like DNA-binding domains"/>
    <property type="match status" value="1"/>
</dbReference>
<keyword evidence="1" id="KW-0805">Transcription regulation</keyword>
<name>A0ABP9WGF7_9MICO</name>
<dbReference type="SMART" id="SM00354">
    <property type="entry name" value="HTH_LACI"/>
    <property type="match status" value="1"/>
</dbReference>
<dbReference type="InterPro" id="IPR010982">
    <property type="entry name" value="Lambda_DNA-bd_dom_sf"/>
</dbReference>
<dbReference type="Gene3D" id="3.40.50.2300">
    <property type="match status" value="2"/>
</dbReference>
<feature type="domain" description="HTH lacI-type" evidence="4">
    <location>
        <begin position="2"/>
        <end position="56"/>
    </location>
</feature>
<dbReference type="CDD" id="cd01392">
    <property type="entry name" value="HTH_LacI"/>
    <property type="match status" value="1"/>
</dbReference>
<evidence type="ECO:0000256" key="3">
    <source>
        <dbReference type="ARBA" id="ARBA00023163"/>
    </source>
</evidence>
<comment type="caution">
    <text evidence="5">The sequence shown here is derived from an EMBL/GenBank/DDBJ whole genome shotgun (WGS) entry which is preliminary data.</text>
</comment>
<dbReference type="EMBL" id="BAABRR010000001">
    <property type="protein sequence ID" value="GAA5517696.1"/>
    <property type="molecule type" value="Genomic_DNA"/>
</dbReference>
<dbReference type="PROSITE" id="PS50932">
    <property type="entry name" value="HTH_LACI_2"/>
    <property type="match status" value="1"/>
</dbReference>
<evidence type="ECO:0000259" key="4">
    <source>
        <dbReference type="PROSITE" id="PS50932"/>
    </source>
</evidence>
<dbReference type="PANTHER" id="PTHR30146">
    <property type="entry name" value="LACI-RELATED TRANSCRIPTIONAL REPRESSOR"/>
    <property type="match status" value="1"/>
</dbReference>
<dbReference type="Gene3D" id="1.10.260.40">
    <property type="entry name" value="lambda repressor-like DNA-binding domains"/>
    <property type="match status" value="1"/>
</dbReference>
<dbReference type="InterPro" id="IPR000843">
    <property type="entry name" value="HTH_LacI"/>
</dbReference>
<dbReference type="CDD" id="cd06267">
    <property type="entry name" value="PBP1_LacI_sugar_binding-like"/>
    <property type="match status" value="1"/>
</dbReference>
<evidence type="ECO:0000256" key="1">
    <source>
        <dbReference type="ARBA" id="ARBA00023015"/>
    </source>
</evidence>
<dbReference type="Proteomes" id="UP001426770">
    <property type="component" value="Unassembled WGS sequence"/>
</dbReference>
<proteinExistence type="predicted"/>
<dbReference type="InterPro" id="IPR046335">
    <property type="entry name" value="LacI/GalR-like_sensor"/>
</dbReference>
<dbReference type="RefSeq" id="WP_286215739.1">
    <property type="nucleotide sequence ID" value="NZ_AP027736.1"/>
</dbReference>
<evidence type="ECO:0000256" key="2">
    <source>
        <dbReference type="ARBA" id="ARBA00023125"/>
    </source>
</evidence>
<dbReference type="InterPro" id="IPR028082">
    <property type="entry name" value="Peripla_BP_I"/>
</dbReference>
<organism evidence="5 6">
    <name type="scientific">Demequina sediminis</name>
    <dbReference type="NCBI Taxonomy" id="1930058"/>
    <lineage>
        <taxon>Bacteria</taxon>
        <taxon>Bacillati</taxon>
        <taxon>Actinomycetota</taxon>
        <taxon>Actinomycetes</taxon>
        <taxon>Micrococcales</taxon>
        <taxon>Demequinaceae</taxon>
        <taxon>Demequina</taxon>
    </lineage>
</organism>
<dbReference type="PANTHER" id="PTHR30146:SF109">
    <property type="entry name" value="HTH-TYPE TRANSCRIPTIONAL REGULATOR GALS"/>
    <property type="match status" value="1"/>
</dbReference>
<dbReference type="Pfam" id="PF13377">
    <property type="entry name" value="Peripla_BP_3"/>
    <property type="match status" value="1"/>
</dbReference>
<keyword evidence="6" id="KW-1185">Reference proteome</keyword>
<gene>
    <name evidence="5" type="primary">cytR_1</name>
    <name evidence="5" type="ORF">Lsed01_00105</name>
</gene>
<evidence type="ECO:0000313" key="5">
    <source>
        <dbReference type="EMBL" id="GAA5517696.1"/>
    </source>
</evidence>
<keyword evidence="2" id="KW-0238">DNA-binding</keyword>
<sequence length="345" mass="37298">MATIQRVAELAGVSTATVSRALAGKSTVSAATRQRVEDAARQLGYVASATASSLASGRTRNVGMVMPFLGSWYYASVLKGAHRALADAGYDLTLYHLEDTTRHPRRRQRLFEEFLMRKRVDAFIAVSLELTAEELTRIHDLGKPMVGLGGPLEDVTTLSIDDRAVAELATSHLTSLGHRRIAYIGGSEGFDLDFHMPAHRRQGYEDALIAVGVTPDPAMRLAADFTIQGGHQATLQILGDPRLRPTAIFAASDEMAIGAVLAARSLGLRVPEDLSVVGIDGHELGAFFELTTVDQHPVEQGRLAALALLAELRQDTAAEGHANRALPYNLHVRKSTAVPPVRRRD</sequence>
<keyword evidence="3" id="KW-0804">Transcription</keyword>